<gene>
    <name evidence="2" type="ORF">HNQ80_001783</name>
</gene>
<comment type="caution">
    <text evidence="2">The sequence shown here is derived from an EMBL/GenBank/DDBJ whole genome shotgun (WGS) entry which is preliminary data.</text>
</comment>
<keyword evidence="1" id="KW-0812">Transmembrane</keyword>
<reference evidence="2 3" key="1">
    <citation type="submission" date="2020-08" db="EMBL/GenBank/DDBJ databases">
        <title>Genomic Encyclopedia of Type Strains, Phase IV (KMG-IV): sequencing the most valuable type-strain genomes for metagenomic binning, comparative biology and taxonomic classification.</title>
        <authorList>
            <person name="Goeker M."/>
        </authorList>
    </citation>
    <scope>NUCLEOTIDE SEQUENCE [LARGE SCALE GENOMIC DNA]</scope>
    <source>
        <strain evidence="2 3">DSM 103526</strain>
    </source>
</reference>
<name>A0A841KPJ3_9FIRM</name>
<dbReference type="AlphaFoldDB" id="A0A841KPJ3"/>
<dbReference type="Proteomes" id="UP000579281">
    <property type="component" value="Unassembled WGS sequence"/>
</dbReference>
<keyword evidence="3" id="KW-1185">Reference proteome</keyword>
<organism evidence="2 3">
    <name type="scientific">Anaerosolibacter carboniphilus</name>
    <dbReference type="NCBI Taxonomy" id="1417629"/>
    <lineage>
        <taxon>Bacteria</taxon>
        <taxon>Bacillati</taxon>
        <taxon>Bacillota</taxon>
        <taxon>Clostridia</taxon>
        <taxon>Peptostreptococcales</taxon>
        <taxon>Thermotaleaceae</taxon>
        <taxon>Anaerosolibacter</taxon>
    </lineage>
</organism>
<evidence type="ECO:0000256" key="1">
    <source>
        <dbReference type="SAM" id="Phobius"/>
    </source>
</evidence>
<evidence type="ECO:0000313" key="3">
    <source>
        <dbReference type="Proteomes" id="UP000579281"/>
    </source>
</evidence>
<feature type="transmembrane region" description="Helical" evidence="1">
    <location>
        <begin position="7"/>
        <end position="29"/>
    </location>
</feature>
<sequence>MKKTGMILIVVGSLMLYETMIIPIITAVVGHSVKGTAWVGLISLLLIIGGMKLILGKKHVI</sequence>
<proteinExistence type="predicted"/>
<keyword evidence="1" id="KW-0472">Membrane</keyword>
<keyword evidence="1" id="KW-1133">Transmembrane helix</keyword>
<accession>A0A841KPJ3</accession>
<evidence type="ECO:0000313" key="2">
    <source>
        <dbReference type="EMBL" id="MBB6215694.1"/>
    </source>
</evidence>
<protein>
    <submittedName>
        <fullName evidence="2">Uncharacterized protein</fullName>
    </submittedName>
</protein>
<dbReference type="EMBL" id="JACHEN010000009">
    <property type="protein sequence ID" value="MBB6215694.1"/>
    <property type="molecule type" value="Genomic_DNA"/>
</dbReference>
<dbReference type="RefSeq" id="WP_184310210.1">
    <property type="nucleotide sequence ID" value="NZ_JACHEN010000009.1"/>
</dbReference>
<feature type="transmembrane region" description="Helical" evidence="1">
    <location>
        <begin position="35"/>
        <end position="55"/>
    </location>
</feature>